<organism evidence="1 2">
    <name type="scientific">Hesseltinella vesiculosa</name>
    <dbReference type="NCBI Taxonomy" id="101127"/>
    <lineage>
        <taxon>Eukaryota</taxon>
        <taxon>Fungi</taxon>
        <taxon>Fungi incertae sedis</taxon>
        <taxon>Mucoromycota</taxon>
        <taxon>Mucoromycotina</taxon>
        <taxon>Mucoromycetes</taxon>
        <taxon>Mucorales</taxon>
        <taxon>Cunninghamellaceae</taxon>
        <taxon>Hesseltinella</taxon>
    </lineage>
</organism>
<sequence length="86" mass="9514">MTGHYLVMDNAPIYSSTDIGKCIHSRGYRYSPALIPLQSMARLRNQLVLIGSWLYASNVPADVLSELMVACKLIRIAPSFISSVVE</sequence>
<gene>
    <name evidence="1" type="ORF">DM01DRAFT_197886</name>
</gene>
<dbReference type="Proteomes" id="UP000242146">
    <property type="component" value="Unassembled WGS sequence"/>
</dbReference>
<keyword evidence="2" id="KW-1185">Reference proteome</keyword>
<dbReference type="EMBL" id="MCGT01000027">
    <property type="protein sequence ID" value="ORX49199.1"/>
    <property type="molecule type" value="Genomic_DNA"/>
</dbReference>
<reference evidence="1 2" key="1">
    <citation type="submission" date="2016-07" db="EMBL/GenBank/DDBJ databases">
        <title>Pervasive Adenine N6-methylation of Active Genes in Fungi.</title>
        <authorList>
            <consortium name="DOE Joint Genome Institute"/>
            <person name="Mondo S.J."/>
            <person name="Dannebaum R.O."/>
            <person name="Kuo R.C."/>
            <person name="Labutti K."/>
            <person name="Haridas S."/>
            <person name="Kuo A."/>
            <person name="Salamov A."/>
            <person name="Ahrendt S.R."/>
            <person name="Lipzen A."/>
            <person name="Sullivan W."/>
            <person name="Andreopoulos W.B."/>
            <person name="Clum A."/>
            <person name="Lindquist E."/>
            <person name="Daum C."/>
            <person name="Ramamoorthy G.K."/>
            <person name="Gryganskyi A."/>
            <person name="Culley D."/>
            <person name="Magnuson J.K."/>
            <person name="James T.Y."/>
            <person name="O'Malley M.A."/>
            <person name="Stajich J.E."/>
            <person name="Spatafora J.W."/>
            <person name="Visel A."/>
            <person name="Grigoriev I.V."/>
        </authorList>
    </citation>
    <scope>NUCLEOTIDE SEQUENCE [LARGE SCALE GENOMIC DNA]</scope>
    <source>
        <strain evidence="1 2">NRRL 3301</strain>
    </source>
</reference>
<evidence type="ECO:0008006" key="3">
    <source>
        <dbReference type="Google" id="ProtNLM"/>
    </source>
</evidence>
<accession>A0A1X2GAN6</accession>
<comment type="caution">
    <text evidence="1">The sequence shown here is derived from an EMBL/GenBank/DDBJ whole genome shotgun (WGS) entry which is preliminary data.</text>
</comment>
<evidence type="ECO:0000313" key="2">
    <source>
        <dbReference type="Proteomes" id="UP000242146"/>
    </source>
</evidence>
<dbReference type="OrthoDB" id="2266637at2759"/>
<protein>
    <recommendedName>
        <fullName evidence="3">Tc1-like transposase DDE domain-containing protein</fullName>
    </recommendedName>
</protein>
<evidence type="ECO:0000313" key="1">
    <source>
        <dbReference type="EMBL" id="ORX49199.1"/>
    </source>
</evidence>
<dbReference type="AlphaFoldDB" id="A0A1X2GAN6"/>
<proteinExistence type="predicted"/>
<name>A0A1X2GAN6_9FUNG</name>